<keyword evidence="1" id="KW-0614">Plasmid</keyword>
<proteinExistence type="predicted"/>
<accession>A0ABX7BH61</accession>
<dbReference type="Proteomes" id="UP000595197">
    <property type="component" value="Plasmid pTT6-2"/>
</dbReference>
<evidence type="ECO:0000313" key="2">
    <source>
        <dbReference type="Proteomes" id="UP000595197"/>
    </source>
</evidence>
<name>A0ABX7BH61_9PROT</name>
<protein>
    <submittedName>
        <fullName evidence="1">Uncharacterized protein</fullName>
    </submittedName>
</protein>
<organism evidence="1 2">
    <name type="scientific">Skermanella cutis</name>
    <dbReference type="NCBI Taxonomy" id="2775420"/>
    <lineage>
        <taxon>Bacteria</taxon>
        <taxon>Pseudomonadati</taxon>
        <taxon>Pseudomonadota</taxon>
        <taxon>Alphaproteobacteria</taxon>
        <taxon>Rhodospirillales</taxon>
        <taxon>Azospirillaceae</taxon>
        <taxon>Skermanella</taxon>
    </lineage>
</organism>
<gene>
    <name evidence="1" type="ORF">IGS68_32490</name>
</gene>
<reference evidence="1" key="1">
    <citation type="submission" date="2021-02" db="EMBL/GenBank/DDBJ databases">
        <title>Skermanella TT6 skin isolate.</title>
        <authorList>
            <person name="Lee K."/>
            <person name="Ganzorig M."/>
        </authorList>
    </citation>
    <scope>NUCLEOTIDE SEQUENCE</scope>
    <source>
        <strain evidence="1">TT6</strain>
    </source>
</reference>
<geneLocation type="plasmid" evidence="1 2">
    <name>pTT6-2</name>
</geneLocation>
<sequence length="53" mass="5662">MPAAVPGTIDARFMITAAGPFSQRETPLTQMVEDFCRMGVPAPTGQGTLIPKR</sequence>
<keyword evidence="2" id="KW-1185">Reference proteome</keyword>
<evidence type="ECO:0000313" key="1">
    <source>
        <dbReference type="EMBL" id="QQP93732.1"/>
    </source>
</evidence>
<dbReference type="RefSeq" id="WP_201083512.1">
    <property type="nucleotide sequence ID" value="NZ_CP067422.1"/>
</dbReference>
<dbReference type="EMBL" id="CP067422">
    <property type="protein sequence ID" value="QQP93732.1"/>
    <property type="molecule type" value="Genomic_DNA"/>
</dbReference>